<dbReference type="Proteomes" id="UP000054337">
    <property type="component" value="Unassembled WGS sequence"/>
</dbReference>
<feature type="non-terminal residue" evidence="5">
    <location>
        <position position="529"/>
    </location>
</feature>
<evidence type="ECO:0000256" key="4">
    <source>
        <dbReference type="SAM" id="MobiDB-lite"/>
    </source>
</evidence>
<dbReference type="PANTHER" id="PTHR24171:SF10">
    <property type="entry name" value="ANKYRIN REPEAT DOMAIN-CONTAINING PROTEIN 29-LIKE"/>
    <property type="match status" value="1"/>
</dbReference>
<gene>
    <name evidence="5" type="ORF">COCVIDRAFT_53475</name>
</gene>
<keyword evidence="1" id="KW-0677">Repeat</keyword>
<dbReference type="Pfam" id="PF12796">
    <property type="entry name" value="Ank_2"/>
    <property type="match status" value="2"/>
</dbReference>
<name>W7ESJ0_BIPV3</name>
<feature type="non-terminal residue" evidence="5">
    <location>
        <position position="1"/>
    </location>
</feature>
<feature type="region of interest" description="Disordered" evidence="4">
    <location>
        <begin position="294"/>
        <end position="362"/>
    </location>
</feature>
<dbReference type="Gene3D" id="1.25.40.20">
    <property type="entry name" value="Ankyrin repeat-containing domain"/>
    <property type="match status" value="2"/>
</dbReference>
<dbReference type="PROSITE" id="PS50088">
    <property type="entry name" value="ANK_REPEAT"/>
    <property type="match status" value="1"/>
</dbReference>
<feature type="region of interest" description="Disordered" evidence="4">
    <location>
        <begin position="438"/>
        <end position="457"/>
    </location>
</feature>
<dbReference type="HOGENOM" id="CLU_039370_0_0_1"/>
<evidence type="ECO:0000256" key="3">
    <source>
        <dbReference type="PROSITE-ProRule" id="PRU00023"/>
    </source>
</evidence>
<dbReference type="RefSeq" id="XP_014556554.1">
    <property type="nucleotide sequence ID" value="XM_014701068.1"/>
</dbReference>
<accession>W7ESJ0</accession>
<dbReference type="GeneID" id="26257617"/>
<proteinExistence type="predicted"/>
<feature type="compositionally biased region" description="Acidic residues" evidence="4">
    <location>
        <begin position="329"/>
        <end position="343"/>
    </location>
</feature>
<dbReference type="EMBL" id="KI968734">
    <property type="protein sequence ID" value="EUN26957.1"/>
    <property type="molecule type" value="Genomic_DNA"/>
</dbReference>
<reference evidence="5 6" key="1">
    <citation type="journal article" date="2013" name="PLoS Genet.">
        <title>Comparative genome structure, secondary metabolite, and effector coding capacity across Cochliobolus pathogens.</title>
        <authorList>
            <person name="Condon B.J."/>
            <person name="Leng Y."/>
            <person name="Wu D."/>
            <person name="Bushley K.E."/>
            <person name="Ohm R.A."/>
            <person name="Otillar R."/>
            <person name="Martin J."/>
            <person name="Schackwitz W."/>
            <person name="Grimwood J."/>
            <person name="MohdZainudin N."/>
            <person name="Xue C."/>
            <person name="Wang R."/>
            <person name="Manning V.A."/>
            <person name="Dhillon B."/>
            <person name="Tu Z.J."/>
            <person name="Steffenson B.J."/>
            <person name="Salamov A."/>
            <person name="Sun H."/>
            <person name="Lowry S."/>
            <person name="LaButti K."/>
            <person name="Han J."/>
            <person name="Copeland A."/>
            <person name="Lindquist E."/>
            <person name="Barry K."/>
            <person name="Schmutz J."/>
            <person name="Baker S.E."/>
            <person name="Ciuffetti L.M."/>
            <person name="Grigoriev I.V."/>
            <person name="Zhong S."/>
            <person name="Turgeon B.G."/>
        </authorList>
    </citation>
    <scope>NUCLEOTIDE SEQUENCE [LARGE SCALE GENOMIC DNA]</scope>
    <source>
        <strain evidence="5 6">FI3</strain>
    </source>
</reference>
<feature type="repeat" description="ANK" evidence="3">
    <location>
        <begin position="1"/>
        <end position="28"/>
    </location>
</feature>
<evidence type="ECO:0000256" key="1">
    <source>
        <dbReference type="ARBA" id="ARBA00022737"/>
    </source>
</evidence>
<feature type="compositionally biased region" description="Polar residues" evidence="4">
    <location>
        <begin position="352"/>
        <end position="362"/>
    </location>
</feature>
<dbReference type="PANTHER" id="PTHR24171">
    <property type="entry name" value="ANKYRIN REPEAT DOMAIN-CONTAINING PROTEIN 39-RELATED"/>
    <property type="match status" value="1"/>
</dbReference>
<keyword evidence="6" id="KW-1185">Reference proteome</keyword>
<sequence>LQAAAWAGDIETIHVLVKAGADITITEPISGTYGTALQAACAAGWLNVVQELLKHNAAVNVRPANGMFGGALSAAAAGGHRKIVKLLIKHHADVNASGGLHGFPILAAAQSGVLSVVEYLLNNGANATASGGLLGSTVAAAVKGNNIDVVRKLIEHGADVHAKGGKYGDALQTAAMKAELPMIDEILDRAIELVNHKDGKYRTALIAASYFNRMDVVNKLLDAGADFRVQGGVYRNAIAAASIRGNKAILDRYLTMKPPDHLLDEALVEACAYRQAACVDALLKAGANVYARHQTRGSASDAIDAPEEKDYNSDLEEDNLDSDAASENKEDENENENENEDKEEEKWVGDNVSVSGQTDDGSVTDLQLEENVSEEAKIRKLLKEAQDRCKRNPTVKRFRTVKYGHIPPSLSVGSHSHSSAPPLPSNARYGTYEAADSADHYGVPYGQHSQSSSSLPYHIRSRTTETITEAEHETPYPSIGTRGGTFPLENSAYQDFDVQPPGPLRTKSPEAIVSRRESAPLPNSQRPNP</sequence>
<evidence type="ECO:0000313" key="6">
    <source>
        <dbReference type="Proteomes" id="UP000054337"/>
    </source>
</evidence>
<dbReference type="AlphaFoldDB" id="W7ESJ0"/>
<feature type="region of interest" description="Disordered" evidence="4">
    <location>
        <begin position="466"/>
        <end position="529"/>
    </location>
</feature>
<dbReference type="SUPFAM" id="SSF48403">
    <property type="entry name" value="Ankyrin repeat"/>
    <property type="match status" value="1"/>
</dbReference>
<feature type="region of interest" description="Disordered" evidence="4">
    <location>
        <begin position="406"/>
        <end position="429"/>
    </location>
</feature>
<protein>
    <submittedName>
        <fullName evidence="5">Uncharacterized protein</fullName>
    </submittedName>
</protein>
<dbReference type="InterPro" id="IPR036770">
    <property type="entry name" value="Ankyrin_rpt-contain_sf"/>
</dbReference>
<dbReference type="SMART" id="SM00248">
    <property type="entry name" value="ANK"/>
    <property type="match status" value="7"/>
</dbReference>
<feature type="compositionally biased region" description="Low complexity" evidence="4">
    <location>
        <begin position="407"/>
        <end position="420"/>
    </location>
</feature>
<evidence type="ECO:0000256" key="2">
    <source>
        <dbReference type="ARBA" id="ARBA00023043"/>
    </source>
</evidence>
<organism evidence="5 6">
    <name type="scientific">Bipolaris victoriae (strain FI3)</name>
    <name type="common">Victoria blight of oats agent</name>
    <name type="synonym">Cochliobolus victoriae</name>
    <dbReference type="NCBI Taxonomy" id="930091"/>
    <lineage>
        <taxon>Eukaryota</taxon>
        <taxon>Fungi</taxon>
        <taxon>Dikarya</taxon>
        <taxon>Ascomycota</taxon>
        <taxon>Pezizomycotina</taxon>
        <taxon>Dothideomycetes</taxon>
        <taxon>Pleosporomycetidae</taxon>
        <taxon>Pleosporales</taxon>
        <taxon>Pleosporineae</taxon>
        <taxon>Pleosporaceae</taxon>
        <taxon>Bipolaris</taxon>
    </lineage>
</organism>
<dbReference type="InterPro" id="IPR002110">
    <property type="entry name" value="Ankyrin_rpt"/>
</dbReference>
<dbReference type="OrthoDB" id="427518at2759"/>
<evidence type="ECO:0000313" key="5">
    <source>
        <dbReference type="EMBL" id="EUN26957.1"/>
    </source>
</evidence>
<keyword evidence="2 3" id="KW-0040">ANK repeat</keyword>